<dbReference type="Gene3D" id="1.10.10.10">
    <property type="entry name" value="Winged helix-like DNA-binding domain superfamily/Winged helix DNA-binding domain"/>
    <property type="match status" value="1"/>
</dbReference>
<dbReference type="PIRSF" id="PIRSF005763">
    <property type="entry name" value="Txn_reg_ModE"/>
    <property type="match status" value="1"/>
</dbReference>
<reference evidence="7 8" key="1">
    <citation type="submission" date="2017-01" db="EMBL/GenBank/DDBJ databases">
        <authorList>
            <person name="Mah S.A."/>
            <person name="Swanson W.J."/>
            <person name="Moy G.W."/>
            <person name="Vacquier V.D."/>
        </authorList>
    </citation>
    <scope>NUCLEOTIDE SEQUENCE [LARGE SCALE GENOMIC DNA]</scope>
    <source>
        <strain evidence="7 8">DSM 22694</strain>
    </source>
</reference>
<evidence type="ECO:0000313" key="7">
    <source>
        <dbReference type="EMBL" id="APW43577.1"/>
    </source>
</evidence>
<dbReference type="InterPro" id="IPR036388">
    <property type="entry name" value="WH-like_DNA-bd_sf"/>
</dbReference>
<dbReference type="GO" id="GO:0030151">
    <property type="term" value="F:molybdenum ion binding"/>
    <property type="evidence" value="ECO:0007669"/>
    <property type="project" value="UniProtKB-UniRule"/>
</dbReference>
<dbReference type="InterPro" id="IPR008995">
    <property type="entry name" value="Mo/tungstate-bd_C_term_dom"/>
</dbReference>
<evidence type="ECO:0000256" key="3">
    <source>
        <dbReference type="ARBA" id="ARBA00022505"/>
    </source>
</evidence>
<dbReference type="GO" id="GO:0003700">
    <property type="term" value="F:DNA-binding transcription factor activity"/>
    <property type="evidence" value="ECO:0007669"/>
    <property type="project" value="InterPro"/>
</dbReference>
<dbReference type="GO" id="GO:0015689">
    <property type="term" value="P:molybdate ion transport"/>
    <property type="evidence" value="ECO:0007669"/>
    <property type="project" value="UniProtKB-UniRule"/>
</dbReference>
<dbReference type="NCBIfam" id="TIGR00638">
    <property type="entry name" value="Mop"/>
    <property type="match status" value="1"/>
</dbReference>
<organism evidence="7 8">
    <name type="scientific">Rhodoferax saidenbachensis</name>
    <dbReference type="NCBI Taxonomy" id="1484693"/>
    <lineage>
        <taxon>Bacteria</taxon>
        <taxon>Pseudomonadati</taxon>
        <taxon>Pseudomonadota</taxon>
        <taxon>Betaproteobacteria</taxon>
        <taxon>Burkholderiales</taxon>
        <taxon>Comamonadaceae</taxon>
        <taxon>Rhodoferax</taxon>
    </lineage>
</organism>
<comment type="similarity">
    <text evidence="1 5">Belongs to the ModE family.</text>
</comment>
<dbReference type="EMBL" id="CP019239">
    <property type="protein sequence ID" value="APW43577.1"/>
    <property type="molecule type" value="Genomic_DNA"/>
</dbReference>
<dbReference type="PANTHER" id="PTHR30432:SF1">
    <property type="entry name" value="DNA-BINDING TRANSCRIPTIONAL DUAL REGULATOR MODE"/>
    <property type="match status" value="1"/>
</dbReference>
<proteinExistence type="inferred from homology"/>
<name>A0A1P8KC23_9BURK</name>
<dbReference type="PROSITE" id="PS51866">
    <property type="entry name" value="MOP"/>
    <property type="match status" value="1"/>
</dbReference>
<dbReference type="PANTHER" id="PTHR30432">
    <property type="entry name" value="TRANSCRIPTIONAL REGULATOR MODE"/>
    <property type="match status" value="1"/>
</dbReference>
<dbReference type="eggNOG" id="COG2005">
    <property type="taxonomic scope" value="Bacteria"/>
</dbReference>
<keyword evidence="4" id="KW-0677">Repeat</keyword>
<feature type="domain" description="Mop" evidence="6">
    <location>
        <begin position="118"/>
        <end position="184"/>
    </location>
</feature>
<dbReference type="InterPro" id="IPR036390">
    <property type="entry name" value="WH_DNA-bd_sf"/>
</dbReference>
<gene>
    <name evidence="7" type="ORF">RS694_14240</name>
</gene>
<dbReference type="Gene3D" id="2.40.50.100">
    <property type="match status" value="1"/>
</dbReference>
<evidence type="ECO:0000256" key="2">
    <source>
        <dbReference type="ARBA" id="ARBA00022448"/>
    </source>
</evidence>
<dbReference type="InterPro" id="IPR004606">
    <property type="entry name" value="Mop_domain"/>
</dbReference>
<dbReference type="Proteomes" id="UP000186110">
    <property type="component" value="Chromosome"/>
</dbReference>
<dbReference type="InterPro" id="IPR016462">
    <property type="entry name" value="ModE"/>
</dbReference>
<keyword evidence="3 5" id="KW-0500">Molybdenum</keyword>
<dbReference type="SUPFAM" id="SSF46785">
    <property type="entry name" value="Winged helix' DNA-binding domain"/>
    <property type="match status" value="1"/>
</dbReference>
<dbReference type="KEGG" id="rsb:RS694_14240"/>
<evidence type="ECO:0000256" key="4">
    <source>
        <dbReference type="ARBA" id="ARBA00022737"/>
    </source>
</evidence>
<protein>
    <submittedName>
        <fullName evidence="7">ModE family transcriptional regulator</fullName>
    </submittedName>
</protein>
<dbReference type="InterPro" id="IPR000847">
    <property type="entry name" value="LysR_HTH_N"/>
</dbReference>
<keyword evidence="2 5" id="KW-0813">Transport</keyword>
<dbReference type="InterPro" id="IPR005116">
    <property type="entry name" value="Transp-assoc_OB_typ1"/>
</dbReference>
<sequence length="252" mass="26009">MAKKPSLQLAEALGHEIADKRLDILRRIGEVGSISEAARGAGVSYKAAWQAIDTLGNLAGTALLERMVGGSGGGGAQLTPAGQQLLQAAELLNQARQQVLKQITQGQSTPGLAALSLRTSMRNQLPCTVKALRTQGQAIQVEMRLCDGTPLFSRITRESAELLSLHAGQTVLALCKATAVEIFPAGQTATGRNLLLGRVTRASRARAGGEVALALDCGLQMVGFSGPDSGLQLNHAAQASVDASAVVIALAG</sequence>
<dbReference type="AlphaFoldDB" id="A0A1P8KC23"/>
<keyword evidence="8" id="KW-1185">Reference proteome</keyword>
<dbReference type="Pfam" id="PF00126">
    <property type="entry name" value="HTH_1"/>
    <property type="match status" value="1"/>
</dbReference>
<dbReference type="SUPFAM" id="SSF50331">
    <property type="entry name" value="MOP-like"/>
    <property type="match status" value="1"/>
</dbReference>
<evidence type="ECO:0000256" key="1">
    <source>
        <dbReference type="ARBA" id="ARBA00008110"/>
    </source>
</evidence>
<evidence type="ECO:0000256" key="5">
    <source>
        <dbReference type="PIRNR" id="PIRNR005763"/>
    </source>
</evidence>
<dbReference type="InterPro" id="IPR051815">
    <property type="entry name" value="Molybdate_resp_trans_reg"/>
</dbReference>
<dbReference type="STRING" id="1484693.RS694_14240"/>
<dbReference type="Pfam" id="PF03459">
    <property type="entry name" value="TOBE"/>
    <property type="match status" value="1"/>
</dbReference>
<evidence type="ECO:0000313" key="8">
    <source>
        <dbReference type="Proteomes" id="UP000186110"/>
    </source>
</evidence>
<accession>A0A1P8KC23</accession>
<evidence type="ECO:0000259" key="6">
    <source>
        <dbReference type="PROSITE" id="PS51866"/>
    </source>
</evidence>
<dbReference type="RefSeq" id="WP_029709766.1">
    <property type="nucleotide sequence ID" value="NZ_CP019239.1"/>
</dbReference>